<proteinExistence type="predicted"/>
<accession>A0A6C0IMW6</accession>
<protein>
    <submittedName>
        <fullName evidence="1">Uncharacterized protein</fullName>
    </submittedName>
</protein>
<evidence type="ECO:0000313" key="1">
    <source>
        <dbReference type="EMBL" id="QHT93930.1"/>
    </source>
</evidence>
<reference evidence="1" key="1">
    <citation type="journal article" date="2020" name="Nature">
        <title>Giant virus diversity and host interactions through global metagenomics.</title>
        <authorList>
            <person name="Schulz F."/>
            <person name="Roux S."/>
            <person name="Paez-Espino D."/>
            <person name="Jungbluth S."/>
            <person name="Walsh D.A."/>
            <person name="Denef V.J."/>
            <person name="McMahon K.D."/>
            <person name="Konstantinidis K.T."/>
            <person name="Eloe-Fadrosh E.A."/>
            <person name="Kyrpides N.C."/>
            <person name="Woyke T."/>
        </authorList>
    </citation>
    <scope>NUCLEOTIDE SEQUENCE</scope>
    <source>
        <strain evidence="1">GVMAG-M-3300024258-14</strain>
    </source>
</reference>
<dbReference type="EMBL" id="MN740211">
    <property type="protein sequence ID" value="QHT93930.1"/>
    <property type="molecule type" value="Genomic_DNA"/>
</dbReference>
<dbReference type="AlphaFoldDB" id="A0A6C0IMW6"/>
<organism evidence="1">
    <name type="scientific">viral metagenome</name>
    <dbReference type="NCBI Taxonomy" id="1070528"/>
    <lineage>
        <taxon>unclassified sequences</taxon>
        <taxon>metagenomes</taxon>
        <taxon>organismal metagenomes</taxon>
    </lineage>
</organism>
<sequence>MQTRSQTKMKKEEANIFIKLEDEFPEKYCNYLNEKLEKKEIKSETELELESELDFVYDFDYASECWKSNKQYVGNGCYKYKCQCITKKGNPCVRTALPGEINCKIHLK</sequence>
<name>A0A6C0IMW6_9ZZZZ</name>